<reference evidence="1 2" key="1">
    <citation type="submission" date="2021-06" db="EMBL/GenBank/DDBJ databases">
        <title>Complete genome sequence of the secondary alcohol utilizing methanogen Methanospirillum hungatei strain GP1.</title>
        <authorList>
            <person name="Day L.A."/>
            <person name="Costa K.C."/>
        </authorList>
    </citation>
    <scope>NUCLEOTIDE SEQUENCE [LARGE SCALE GENOMIC DNA]</scope>
    <source>
        <strain evidence="1 2">GP1</strain>
    </source>
</reference>
<organism evidence="1 2">
    <name type="scientific">Methanospirillum hungatei</name>
    <dbReference type="NCBI Taxonomy" id="2203"/>
    <lineage>
        <taxon>Archaea</taxon>
        <taxon>Methanobacteriati</taxon>
        <taxon>Methanobacteriota</taxon>
        <taxon>Stenosarchaea group</taxon>
        <taxon>Methanomicrobia</taxon>
        <taxon>Methanomicrobiales</taxon>
        <taxon>Methanospirillaceae</taxon>
        <taxon>Methanospirillum</taxon>
    </lineage>
</organism>
<evidence type="ECO:0000313" key="1">
    <source>
        <dbReference type="EMBL" id="QXO96486.1"/>
    </source>
</evidence>
<dbReference type="NCBIfam" id="TIGR03831">
    <property type="entry name" value="YgiT_finger"/>
    <property type="match status" value="1"/>
</dbReference>
<sequence>MRDIPAYVCERCHEAYFTPDISRKMDTIIEEARKGSLCMKALAAGEVSM</sequence>
<dbReference type="Proteomes" id="UP000694228">
    <property type="component" value="Chromosome"/>
</dbReference>
<proteinExistence type="predicted"/>
<evidence type="ECO:0000313" key="2">
    <source>
        <dbReference type="Proteomes" id="UP000694228"/>
    </source>
</evidence>
<dbReference type="InterPro" id="IPR022453">
    <property type="entry name" value="Znf_MqsA-type"/>
</dbReference>
<gene>
    <name evidence="1" type="ORF">KSK55_16030</name>
</gene>
<accession>A0A8F5VQJ6</accession>
<dbReference type="AlphaFoldDB" id="A0A8F5VQJ6"/>
<name>A0A8F5VQJ6_METHU</name>
<dbReference type="OrthoDB" id="120029at2157"/>
<protein>
    <submittedName>
        <fullName evidence="1">YgiT-type zinc finger protein</fullName>
    </submittedName>
</protein>
<dbReference type="EMBL" id="CP077107">
    <property type="protein sequence ID" value="QXO96486.1"/>
    <property type="molecule type" value="Genomic_DNA"/>
</dbReference>